<evidence type="ECO:0000259" key="1">
    <source>
        <dbReference type="Pfam" id="PF08421"/>
    </source>
</evidence>
<feature type="domain" description="C-methyltransferase" evidence="2">
    <location>
        <begin position="251"/>
        <end position="406"/>
    </location>
</feature>
<feature type="domain" description="Methyltransferase putative zinc binding" evidence="1">
    <location>
        <begin position="12"/>
        <end position="71"/>
    </location>
</feature>
<keyword evidence="3" id="KW-0489">Methyltransferase</keyword>
<name>A0A9X1L6P1_9PROT</name>
<evidence type="ECO:0000313" key="4">
    <source>
        <dbReference type="Proteomes" id="UP001139311"/>
    </source>
</evidence>
<dbReference type="Gene3D" id="6.10.250.3100">
    <property type="match status" value="1"/>
</dbReference>
<protein>
    <submittedName>
        <fullName evidence="3">Class I SAM-dependent methyltransferase</fullName>
    </submittedName>
</protein>
<evidence type="ECO:0000259" key="2">
    <source>
        <dbReference type="Pfam" id="PF08484"/>
    </source>
</evidence>
<reference evidence="3" key="1">
    <citation type="submission" date="2021-10" db="EMBL/GenBank/DDBJ databases">
        <title>Roseicella aerolatum sp. nov., isolated from aerosols of e-waste dismantling site.</title>
        <authorList>
            <person name="Qin T."/>
        </authorList>
    </citation>
    <scope>NUCLEOTIDE SEQUENCE</scope>
    <source>
        <strain evidence="3">GB24</strain>
    </source>
</reference>
<dbReference type="SUPFAM" id="SSF53335">
    <property type="entry name" value="S-adenosyl-L-methionine-dependent methyltransferases"/>
    <property type="match status" value="1"/>
</dbReference>
<dbReference type="PANTHER" id="PTHR43861:SF5">
    <property type="entry name" value="BLL5978 PROTEIN"/>
    <property type="match status" value="1"/>
</dbReference>
<dbReference type="EMBL" id="JAJAQI010000003">
    <property type="protein sequence ID" value="MCB4820764.1"/>
    <property type="molecule type" value="Genomic_DNA"/>
</dbReference>
<dbReference type="InterPro" id="IPR038576">
    <property type="entry name" value="Methyltransf_Zn-bd_dom_put_sf"/>
</dbReference>
<dbReference type="AlphaFoldDB" id="A0A9X1L6P1"/>
<dbReference type="InterPro" id="IPR013630">
    <property type="entry name" value="Methyltransf_Zn-bd_dom_put"/>
</dbReference>
<dbReference type="GO" id="GO:0032259">
    <property type="term" value="P:methylation"/>
    <property type="evidence" value="ECO:0007669"/>
    <property type="project" value="UniProtKB-KW"/>
</dbReference>
<sequence length="413" mass="45170">MKAEACTPIRTCRCCGGGDLVSVFDMGQMPPSDALSPSATEPDPAYPLEVIMCRSCGLAQLRHTVAPEVLFSSAYKYFSSYTQTVVDNARDAVATAIARVQPAPGALVVELASNDGYLLKHAKAAGLSVLGIDPAPAPVAAAREAGIETIQAFFSEELAATLKAEGRQAMLVFGNNVLAHVADTAGFVRGIREILHPDGTASIEVPYLRDLIDHVEFDTIYHEHLCYFSVSALSELFRRQGLHLNDLQRIPIHGGSLRLFVQHKAAPSDRLKALLEEEKEQGLDRPETFRAFAARVDGVGQALRDMLDGLKREGKRIAAYGAAAKGTILLNHFRIGPETLIWVADKNPHKHGLYMPGSKLPIVDTARIEQDRPDCLLILPWNHREEIMRQQAEFARRGGRFIIPIPHPHLQGG</sequence>
<keyword evidence="4" id="KW-1185">Reference proteome</keyword>
<dbReference type="PANTHER" id="PTHR43861">
    <property type="entry name" value="TRANS-ACONITATE 2-METHYLTRANSFERASE-RELATED"/>
    <property type="match status" value="1"/>
</dbReference>
<dbReference type="RefSeq" id="WP_226604443.1">
    <property type="nucleotide sequence ID" value="NZ_JAJAQI010000003.1"/>
</dbReference>
<dbReference type="GO" id="GO:0008168">
    <property type="term" value="F:methyltransferase activity"/>
    <property type="evidence" value="ECO:0007669"/>
    <property type="project" value="UniProtKB-KW"/>
</dbReference>
<evidence type="ECO:0000313" key="3">
    <source>
        <dbReference type="EMBL" id="MCB4820764.1"/>
    </source>
</evidence>
<keyword evidence="3" id="KW-0808">Transferase</keyword>
<dbReference type="InterPro" id="IPR029063">
    <property type="entry name" value="SAM-dependent_MTases_sf"/>
</dbReference>
<dbReference type="Gene3D" id="3.40.50.720">
    <property type="entry name" value="NAD(P)-binding Rossmann-like Domain"/>
    <property type="match status" value="1"/>
</dbReference>
<proteinExistence type="predicted"/>
<accession>A0A9X1L6P1</accession>
<comment type="caution">
    <text evidence="3">The sequence shown here is derived from an EMBL/GenBank/DDBJ whole genome shotgun (WGS) entry which is preliminary data.</text>
</comment>
<dbReference type="Pfam" id="PF13489">
    <property type="entry name" value="Methyltransf_23"/>
    <property type="match status" value="1"/>
</dbReference>
<dbReference type="Pfam" id="PF08421">
    <property type="entry name" value="Methyltransf_13"/>
    <property type="match status" value="1"/>
</dbReference>
<dbReference type="Proteomes" id="UP001139311">
    <property type="component" value="Unassembled WGS sequence"/>
</dbReference>
<organism evidence="3 4">
    <name type="scientific">Roseicella aerolata</name>
    <dbReference type="NCBI Taxonomy" id="2883479"/>
    <lineage>
        <taxon>Bacteria</taxon>
        <taxon>Pseudomonadati</taxon>
        <taxon>Pseudomonadota</taxon>
        <taxon>Alphaproteobacteria</taxon>
        <taxon>Acetobacterales</taxon>
        <taxon>Roseomonadaceae</taxon>
        <taxon>Roseicella</taxon>
    </lineage>
</organism>
<dbReference type="InterPro" id="IPR013691">
    <property type="entry name" value="MeTrfase_14"/>
</dbReference>
<gene>
    <name evidence="3" type="ORF">LHA35_03350</name>
</gene>
<dbReference type="Gene3D" id="3.40.50.150">
    <property type="entry name" value="Vaccinia Virus protein VP39"/>
    <property type="match status" value="1"/>
</dbReference>
<dbReference type="Gene3D" id="6.20.50.110">
    <property type="entry name" value="Methyltransferase, zinc-binding domain"/>
    <property type="match status" value="1"/>
</dbReference>
<dbReference type="Pfam" id="PF08484">
    <property type="entry name" value="Methyltransf_14"/>
    <property type="match status" value="1"/>
</dbReference>